<dbReference type="EMBL" id="CP027433">
    <property type="protein sequence ID" value="AVM01497.1"/>
    <property type="molecule type" value="Genomic_DNA"/>
</dbReference>
<dbReference type="Pfam" id="PF03595">
    <property type="entry name" value="SLAC1"/>
    <property type="match status" value="1"/>
</dbReference>
<dbReference type="Proteomes" id="UP000239814">
    <property type="component" value="Chromosome"/>
</dbReference>
<feature type="transmembrane region" description="Helical" evidence="5">
    <location>
        <begin position="30"/>
        <end position="53"/>
    </location>
</feature>
<dbReference type="AlphaFoldDB" id="A0A2S0KII3"/>
<feature type="transmembrane region" description="Helical" evidence="5">
    <location>
        <begin position="308"/>
        <end position="327"/>
    </location>
</feature>
<dbReference type="InterPro" id="IPR038665">
    <property type="entry name" value="Voltage-dep_anion_channel_sf"/>
</dbReference>
<evidence type="ECO:0000256" key="2">
    <source>
        <dbReference type="ARBA" id="ARBA00022692"/>
    </source>
</evidence>
<evidence type="ECO:0000256" key="5">
    <source>
        <dbReference type="SAM" id="Phobius"/>
    </source>
</evidence>
<organism evidence="6 7">
    <name type="scientific">Gordonia iterans</name>
    <dbReference type="NCBI Taxonomy" id="1004901"/>
    <lineage>
        <taxon>Bacteria</taxon>
        <taxon>Bacillati</taxon>
        <taxon>Actinomycetota</taxon>
        <taxon>Actinomycetes</taxon>
        <taxon>Mycobacteriales</taxon>
        <taxon>Gordoniaceae</taxon>
        <taxon>Gordonia</taxon>
    </lineage>
</organism>
<evidence type="ECO:0000256" key="3">
    <source>
        <dbReference type="ARBA" id="ARBA00022989"/>
    </source>
</evidence>
<evidence type="ECO:0000256" key="4">
    <source>
        <dbReference type="ARBA" id="ARBA00023136"/>
    </source>
</evidence>
<proteinExistence type="predicted"/>
<reference evidence="6 7" key="1">
    <citation type="submission" date="2018-03" db="EMBL/GenBank/DDBJ databases">
        <title>Characteristics and genome of n-alkane degrading marine bacteria Gordonia iterans isolated from crude oil contaminated in Tae-an, South Korea.</title>
        <authorList>
            <person name="Lee S.-S."/>
            <person name="Kim H."/>
        </authorList>
    </citation>
    <scope>NUCLEOTIDE SEQUENCE [LARGE SCALE GENOMIC DNA]</scope>
    <source>
        <strain evidence="6 7">Co17</strain>
    </source>
</reference>
<feature type="transmembrane region" description="Helical" evidence="5">
    <location>
        <begin position="127"/>
        <end position="150"/>
    </location>
</feature>
<feature type="transmembrane region" description="Helical" evidence="5">
    <location>
        <begin position="198"/>
        <end position="217"/>
    </location>
</feature>
<feature type="transmembrane region" description="Helical" evidence="5">
    <location>
        <begin position="229"/>
        <end position="257"/>
    </location>
</feature>
<keyword evidence="3 5" id="KW-1133">Transmembrane helix</keyword>
<accession>A0A2S0KII3</accession>
<evidence type="ECO:0000313" key="6">
    <source>
        <dbReference type="EMBL" id="AVM01497.1"/>
    </source>
</evidence>
<evidence type="ECO:0000256" key="1">
    <source>
        <dbReference type="ARBA" id="ARBA00004141"/>
    </source>
</evidence>
<dbReference type="GO" id="GO:0055085">
    <property type="term" value="P:transmembrane transport"/>
    <property type="evidence" value="ECO:0007669"/>
    <property type="project" value="InterPro"/>
</dbReference>
<dbReference type="KEGG" id="git:C6V83_15850"/>
<dbReference type="CDD" id="cd09319">
    <property type="entry name" value="TDT_like_1"/>
    <property type="match status" value="1"/>
</dbReference>
<feature type="transmembrane region" description="Helical" evidence="5">
    <location>
        <begin position="162"/>
        <end position="186"/>
    </location>
</feature>
<evidence type="ECO:0000313" key="7">
    <source>
        <dbReference type="Proteomes" id="UP000239814"/>
    </source>
</evidence>
<name>A0A2S0KII3_9ACTN</name>
<dbReference type="GO" id="GO:0016020">
    <property type="term" value="C:membrane"/>
    <property type="evidence" value="ECO:0007669"/>
    <property type="project" value="UniProtKB-SubCell"/>
</dbReference>
<dbReference type="Gene3D" id="1.50.10.150">
    <property type="entry name" value="Voltage-dependent anion channel"/>
    <property type="match status" value="1"/>
</dbReference>
<keyword evidence="2 5" id="KW-0812">Transmembrane</keyword>
<comment type="subcellular location">
    <subcellularLocation>
        <location evidence="1">Membrane</location>
        <topology evidence="1">Multi-pass membrane protein</topology>
    </subcellularLocation>
</comment>
<feature type="transmembrane region" description="Helical" evidence="5">
    <location>
        <begin position="269"/>
        <end position="288"/>
    </location>
</feature>
<keyword evidence="4 5" id="KW-0472">Membrane</keyword>
<gene>
    <name evidence="6" type="ORF">C6V83_15850</name>
</gene>
<evidence type="ECO:0008006" key="8">
    <source>
        <dbReference type="Google" id="ProtNLM"/>
    </source>
</evidence>
<feature type="transmembrane region" description="Helical" evidence="5">
    <location>
        <begin position="89"/>
        <end position="115"/>
    </location>
</feature>
<dbReference type="InterPro" id="IPR004695">
    <property type="entry name" value="SLAC1/Mae1/Ssu1/TehA"/>
</dbReference>
<keyword evidence="7" id="KW-1185">Reference proteome</keyword>
<feature type="transmembrane region" description="Helical" evidence="5">
    <location>
        <begin position="65"/>
        <end position="83"/>
    </location>
</feature>
<protein>
    <recommendedName>
        <fullName evidence="8">Tellurite resistance protein permease</fullName>
    </recommendedName>
</protein>
<sequence>MRLEHFTFVMATGIVATGVRNSGADLLSWILFWVASAGYAVLVIGTLAGLAAGQWGIRREFSERACRTLAFVAAGGVLSAYATGRGWTVFALVLIVVSGVAWIAMQYAVVGALVVRAGASRRPRDLTVFDGTWFLLVVSTQAMAVSLGAWSRAADCDLGATAAVLFWGLGVLQLVIVACLVADRLLRAGVKAADEVSPYWVFLGSGAISILAAAEVLGTREEQVVMPQAVVGGVAMALWAFVTWMIPLTVALQLWQAGRPGAIRGYRPALWAMVFPIGMYGEATRQLGYIRGDRWLTELGRWESWPAFAVWLAVFAGLVLTVVRIAAGRAARHPSSFRW</sequence>